<reference evidence="17 18" key="1">
    <citation type="journal article" date="2019" name="Proc. Natl. Acad. Sci. U.S.A.">
        <title>Regulatory changes in pterin and carotenoid genes underlie balanced color polymorphisms in the wall lizard.</title>
        <authorList>
            <person name="Andrade P."/>
            <person name="Pinho C."/>
            <person name="Perez I de Lanuza G."/>
            <person name="Afonso S."/>
            <person name="Brejcha J."/>
            <person name="Rubin C.J."/>
            <person name="Wallerman O."/>
            <person name="Pereira P."/>
            <person name="Sabatino S.J."/>
            <person name="Bellati A."/>
            <person name="Pellitteri-Rosa D."/>
            <person name="Bosakova Z."/>
            <person name="Bunikis I."/>
            <person name="Carretero M.A."/>
            <person name="Feiner N."/>
            <person name="Marsik P."/>
            <person name="Pauperio F."/>
            <person name="Salvi D."/>
            <person name="Soler L."/>
            <person name="While G.M."/>
            <person name="Uller T."/>
            <person name="Font E."/>
            <person name="Andersson L."/>
            <person name="Carneiro M."/>
        </authorList>
    </citation>
    <scope>NUCLEOTIDE SEQUENCE</scope>
</reference>
<evidence type="ECO:0000256" key="15">
    <source>
        <dbReference type="ARBA" id="ARBA00073037"/>
    </source>
</evidence>
<evidence type="ECO:0000256" key="13">
    <source>
        <dbReference type="ARBA" id="ARBA00055425"/>
    </source>
</evidence>
<dbReference type="Gene3D" id="2.40.50.140">
    <property type="entry name" value="Nucleic acid-binding proteins"/>
    <property type="match status" value="2"/>
</dbReference>
<dbReference type="SUPFAM" id="SSF50249">
    <property type="entry name" value="Nucleic acid-binding proteins"/>
    <property type="match status" value="1"/>
</dbReference>
<reference evidence="17" key="3">
    <citation type="submission" date="2025-09" db="UniProtKB">
        <authorList>
            <consortium name="Ensembl"/>
        </authorList>
    </citation>
    <scope>IDENTIFICATION</scope>
</reference>
<keyword evidence="5" id="KW-0963">Cytoplasm</keyword>
<evidence type="ECO:0000313" key="18">
    <source>
        <dbReference type="Proteomes" id="UP000472272"/>
    </source>
</evidence>
<comment type="subunit">
    <text evidence="14">Component of a multiprotein complex with RPA2 and SPATA22. Interacts with SPATA22. Interacts with the complex BRME1:HSF2BP:BRCA2.</text>
</comment>
<dbReference type="GO" id="GO:0005737">
    <property type="term" value="C:cytoplasm"/>
    <property type="evidence" value="ECO:0007669"/>
    <property type="project" value="UniProtKB-SubCell"/>
</dbReference>
<sequence>SKQNSVPRNNSPTTWKPLSLCQSASCYWPFKELARGTRGNRREIFASWRACGLRADAFSRPNCGSFFLWNGTRLQRGTVQESTSFIYIYTLHEERVLFIQNIHISPIVCQKEREKEQSLEFSDKKNGLLGSNTKFCSHFRCASKSCSSYIGSERYTFSFTVRDSPSYFINVHSWGREDYIKSLSESFRVGDCVIIENPLVQTKEAEKEEKFNATTPSCYKLLLSENHSVVKICPHYEVDTKLLSLLNLPVKNPQDFYSLADIAANGQSLEGRIINILAAVKSIGEPKYFTTSDRRKGHRCEVRLYDETESSFAMICWDNESIQLAQSWMPRETVIFASDVRINFDKFRNCMVATVLSKSIITTNPDTPEAINLHNFIRESAEMLDLDDEMGDHFRDSINVQAIVDVYTVEQLKMKALQNEGKSEPFYGIIFAYISTLNIDNETTKIIRNRCSKCHYVVNEGTNSCSFCSSFVSSSDASLLFASFDVLVDLTDHTGTLHSCNLSDTVAEEALGCTVQEFQTLTEAQKTALKWHLLLERSKIYFKVIISPSSRTGLRVSLLSCKLADPVEASQNLPGKDLPCPASKQLEGV</sequence>
<dbReference type="FunFam" id="2.40.50.140:FF:000239">
    <property type="entry name" value="Meiosis specific with OB domains"/>
    <property type="match status" value="1"/>
</dbReference>
<evidence type="ECO:0000256" key="14">
    <source>
        <dbReference type="ARBA" id="ARBA00064840"/>
    </source>
</evidence>
<evidence type="ECO:0000256" key="11">
    <source>
        <dbReference type="ARBA" id="ARBA00023254"/>
    </source>
</evidence>
<comment type="subcellular location">
    <subcellularLocation>
        <location evidence="2">Chromosome</location>
    </subcellularLocation>
    <subcellularLocation>
        <location evidence="3">Cytoplasm</location>
    </subcellularLocation>
    <subcellularLocation>
        <location evidence="1">Nucleus</location>
    </subcellularLocation>
</comment>
<dbReference type="GO" id="GO:0000712">
    <property type="term" value="P:resolution of meiotic recombination intermediates"/>
    <property type="evidence" value="ECO:0007669"/>
    <property type="project" value="TreeGrafter"/>
</dbReference>
<comment type="function">
    <text evidence="13">Single-stranded DNA-binding protein required for homologous recombination in meiosis I. Required for double strand breaks (DSBs) repair and crossover formation and promotion of faithful and complete synapsis. Not required for the initial loading of recombinases but required to maintain a proper number of RAD51 and DMC1 foci after the zygotene stage. May act by ensuring the stabilization of recombinases, which is required for successful homology search and meiotic recombination. Displays Single-stranded DNA 3'-5' exonuclease activity in vitro.</text>
</comment>
<accession>A0A670JRX4</accession>
<evidence type="ECO:0000313" key="17">
    <source>
        <dbReference type="Ensembl" id="ENSPMRP00000027778.1"/>
    </source>
</evidence>
<dbReference type="GO" id="GO:0005694">
    <property type="term" value="C:chromosome"/>
    <property type="evidence" value="ECO:0007669"/>
    <property type="project" value="UniProtKB-SubCell"/>
</dbReference>
<dbReference type="FunFam" id="2.40.50.140:FF:000171">
    <property type="entry name" value="meiosis-specific with OB domain-containing protein isoform X1"/>
    <property type="match status" value="1"/>
</dbReference>
<keyword evidence="4" id="KW-0158">Chromosome</keyword>
<evidence type="ECO:0000256" key="1">
    <source>
        <dbReference type="ARBA" id="ARBA00004123"/>
    </source>
</evidence>
<dbReference type="GO" id="GO:0005634">
    <property type="term" value="C:nucleus"/>
    <property type="evidence" value="ECO:0007669"/>
    <property type="project" value="UniProtKB-SubCell"/>
</dbReference>
<evidence type="ECO:0000256" key="3">
    <source>
        <dbReference type="ARBA" id="ARBA00004496"/>
    </source>
</evidence>
<evidence type="ECO:0000256" key="10">
    <source>
        <dbReference type="ARBA" id="ARBA00023242"/>
    </source>
</evidence>
<dbReference type="Pfam" id="PF24903">
    <property type="entry name" value="OB_MEIOB_N"/>
    <property type="match status" value="1"/>
</dbReference>
<reference evidence="17" key="2">
    <citation type="submission" date="2025-08" db="UniProtKB">
        <authorList>
            <consortium name="Ensembl"/>
        </authorList>
    </citation>
    <scope>IDENTIFICATION</scope>
</reference>
<evidence type="ECO:0000256" key="8">
    <source>
        <dbReference type="ARBA" id="ARBA00022839"/>
    </source>
</evidence>
<keyword evidence="18" id="KW-1185">Reference proteome</keyword>
<keyword evidence="9" id="KW-0238">DNA-binding</keyword>
<protein>
    <recommendedName>
        <fullName evidence="15">Meiosis-specific with OB domain-containing protein</fullName>
    </recommendedName>
</protein>
<dbReference type="InterPro" id="IPR056880">
    <property type="entry name" value="OB_MEIOB_N"/>
</dbReference>
<keyword evidence="11" id="KW-0469">Meiosis</keyword>
<dbReference type="PANTHER" id="PTHR21166">
    <property type="entry name" value="CELL DIVISION CONTROL PROTEIN 24 OB DOMAIN-CONTAINING PROTEIN-RELATED"/>
    <property type="match status" value="1"/>
</dbReference>
<evidence type="ECO:0000256" key="12">
    <source>
        <dbReference type="ARBA" id="ARBA00038329"/>
    </source>
</evidence>
<proteinExistence type="inferred from homology"/>
<dbReference type="GO" id="GO:0003697">
    <property type="term" value="F:single-stranded DNA binding"/>
    <property type="evidence" value="ECO:0007669"/>
    <property type="project" value="TreeGrafter"/>
</dbReference>
<keyword evidence="8" id="KW-0269">Exonuclease</keyword>
<organism evidence="17 18">
    <name type="scientific">Podarcis muralis</name>
    <name type="common">Wall lizard</name>
    <name type="synonym">Lacerta muralis</name>
    <dbReference type="NCBI Taxonomy" id="64176"/>
    <lineage>
        <taxon>Eukaryota</taxon>
        <taxon>Metazoa</taxon>
        <taxon>Chordata</taxon>
        <taxon>Craniata</taxon>
        <taxon>Vertebrata</taxon>
        <taxon>Euteleostomi</taxon>
        <taxon>Lepidosauria</taxon>
        <taxon>Squamata</taxon>
        <taxon>Bifurcata</taxon>
        <taxon>Unidentata</taxon>
        <taxon>Episquamata</taxon>
        <taxon>Laterata</taxon>
        <taxon>Lacertibaenia</taxon>
        <taxon>Lacertidae</taxon>
        <taxon>Podarcis</taxon>
    </lineage>
</organism>
<evidence type="ECO:0000256" key="4">
    <source>
        <dbReference type="ARBA" id="ARBA00022454"/>
    </source>
</evidence>
<evidence type="ECO:0000256" key="9">
    <source>
        <dbReference type="ARBA" id="ARBA00023125"/>
    </source>
</evidence>
<dbReference type="AlphaFoldDB" id="A0A670JRX4"/>
<evidence type="ECO:0000256" key="6">
    <source>
        <dbReference type="ARBA" id="ARBA00022722"/>
    </source>
</evidence>
<keyword evidence="6" id="KW-0540">Nuclease</keyword>
<evidence type="ECO:0000256" key="7">
    <source>
        <dbReference type="ARBA" id="ARBA00022801"/>
    </source>
</evidence>
<feature type="domain" description="MEIOB-like N-terminal" evidence="16">
    <location>
        <begin position="149"/>
        <end position="251"/>
    </location>
</feature>
<dbReference type="PANTHER" id="PTHR21166:SF2">
    <property type="entry name" value="CELL DIVISION CONTROL PROTEIN 24 OB DOMAIN-CONTAINING PROTEIN-RELATED"/>
    <property type="match status" value="1"/>
</dbReference>
<gene>
    <name evidence="17" type="primary">MEIOB</name>
</gene>
<evidence type="ECO:0000259" key="16">
    <source>
        <dbReference type="Pfam" id="PF24903"/>
    </source>
</evidence>
<dbReference type="FunFam" id="2.40.50.140:FF:000248">
    <property type="entry name" value="Meiosis specific with OB domains"/>
    <property type="match status" value="1"/>
</dbReference>
<evidence type="ECO:0000256" key="2">
    <source>
        <dbReference type="ARBA" id="ARBA00004286"/>
    </source>
</evidence>
<dbReference type="GO" id="GO:0008310">
    <property type="term" value="F:single-stranded DNA 3'-5' DNA exonuclease activity"/>
    <property type="evidence" value="ECO:0007669"/>
    <property type="project" value="TreeGrafter"/>
</dbReference>
<dbReference type="GeneTree" id="ENSGT00390000001723"/>
<evidence type="ECO:0000256" key="5">
    <source>
        <dbReference type="ARBA" id="ARBA00022490"/>
    </source>
</evidence>
<comment type="similarity">
    <text evidence="12">Belongs to the MEIOB family.</text>
</comment>
<dbReference type="InterPro" id="IPR012340">
    <property type="entry name" value="NA-bd_OB-fold"/>
</dbReference>
<dbReference type="InterPro" id="IPR052469">
    <property type="entry name" value="MEIOB"/>
</dbReference>
<dbReference type="Proteomes" id="UP000472272">
    <property type="component" value="Chromosome 14"/>
</dbReference>
<keyword evidence="10" id="KW-0539">Nucleus</keyword>
<dbReference type="CDD" id="cd04475">
    <property type="entry name" value="RPA1_DBD_B"/>
    <property type="match status" value="1"/>
</dbReference>
<dbReference type="Ensembl" id="ENSPMRT00000029465.1">
    <property type="protein sequence ID" value="ENSPMRP00000027778.1"/>
    <property type="gene ID" value="ENSPMRG00000017924.1"/>
</dbReference>
<keyword evidence="7" id="KW-0378">Hydrolase</keyword>
<name>A0A670JRX4_PODMU</name>